<evidence type="ECO:0000313" key="3">
    <source>
        <dbReference type="EMBL" id="MDO6452603.1"/>
    </source>
</evidence>
<dbReference type="InterPro" id="IPR001623">
    <property type="entry name" value="DnaJ_domain"/>
</dbReference>
<dbReference type="InterPro" id="IPR021059">
    <property type="entry name" value="DnaJ-related_N"/>
</dbReference>
<dbReference type="Proteomes" id="UP001169862">
    <property type="component" value="Unassembled WGS sequence"/>
</dbReference>
<dbReference type="InterPro" id="IPR036869">
    <property type="entry name" value="J_dom_sf"/>
</dbReference>
<protein>
    <submittedName>
        <fullName evidence="3">DNA-J related domain-containing protein</fullName>
    </submittedName>
</protein>
<dbReference type="Pfam" id="PF12339">
    <property type="entry name" value="DNAJ_related"/>
    <property type="match status" value="1"/>
</dbReference>
<dbReference type="EMBL" id="JAUOPG010000002">
    <property type="protein sequence ID" value="MDO6452603.1"/>
    <property type="molecule type" value="Genomic_DNA"/>
</dbReference>
<evidence type="ECO:0000256" key="1">
    <source>
        <dbReference type="ARBA" id="ARBA00023186"/>
    </source>
</evidence>
<dbReference type="Gene3D" id="1.10.287.110">
    <property type="entry name" value="DnaJ domain"/>
    <property type="match status" value="1"/>
</dbReference>
<comment type="caution">
    <text evidence="3">The sequence shown here is derived from an EMBL/GenBank/DDBJ whole genome shotgun (WGS) entry which is preliminary data.</text>
</comment>
<dbReference type="PROSITE" id="PS50076">
    <property type="entry name" value="DNAJ_2"/>
    <property type="match status" value="1"/>
</dbReference>
<accession>A0AAW7XHY6</accession>
<evidence type="ECO:0000259" key="2">
    <source>
        <dbReference type="PROSITE" id="PS50076"/>
    </source>
</evidence>
<proteinExistence type="predicted"/>
<reference evidence="3" key="1">
    <citation type="submission" date="2023-07" db="EMBL/GenBank/DDBJ databases">
        <title>Genome content predicts the carbon catabolic preferences of heterotrophic bacteria.</title>
        <authorList>
            <person name="Gralka M."/>
        </authorList>
    </citation>
    <scope>NUCLEOTIDE SEQUENCE</scope>
    <source>
        <strain evidence="3">I2M16</strain>
    </source>
</reference>
<feature type="domain" description="J" evidence="2">
    <location>
        <begin position="151"/>
        <end position="205"/>
    </location>
</feature>
<keyword evidence="1" id="KW-0143">Chaperone</keyword>
<dbReference type="CDD" id="cd06257">
    <property type="entry name" value="DnaJ"/>
    <property type="match status" value="1"/>
</dbReference>
<name>A0AAW7XHY6_9GAMM</name>
<sequence length="206" mass="23133">MINNPALPLALGILKANSANSCAGFSLLDLIRECQEAGIFDDLSHEPHEVILFKKNFLAMNALYQAQRILWQEGIGYLHISPLRNYLAPNSTASVSTQTVQSTQLPCNTRDSALADYYLDWQHYDNTNEQAVNTLLNQFWARCLSPHKITQCCELLALDPALATQRSAKRQFQRMAARCHPDRGGNPHDFIELREAYEYLAGALPA</sequence>
<dbReference type="AlphaFoldDB" id="A0AAW7XHY6"/>
<evidence type="ECO:0000313" key="4">
    <source>
        <dbReference type="Proteomes" id="UP001169862"/>
    </source>
</evidence>
<organism evidence="3 4">
    <name type="scientific">Neptunomonas phycophila</name>
    <dbReference type="NCBI Taxonomy" id="1572645"/>
    <lineage>
        <taxon>Bacteria</taxon>
        <taxon>Pseudomonadati</taxon>
        <taxon>Pseudomonadota</taxon>
        <taxon>Gammaproteobacteria</taxon>
        <taxon>Oceanospirillales</taxon>
        <taxon>Oceanospirillaceae</taxon>
        <taxon>Neptunomonas</taxon>
    </lineage>
</organism>
<dbReference type="SUPFAM" id="SSF46565">
    <property type="entry name" value="Chaperone J-domain"/>
    <property type="match status" value="1"/>
</dbReference>
<dbReference type="RefSeq" id="WP_303548644.1">
    <property type="nucleotide sequence ID" value="NZ_JAUOPG010000002.1"/>
</dbReference>
<gene>
    <name evidence="3" type="ORF">Q4490_03405</name>
</gene>